<feature type="region of interest" description="Disordered" evidence="1">
    <location>
        <begin position="1"/>
        <end position="46"/>
    </location>
</feature>
<evidence type="ECO:0000256" key="1">
    <source>
        <dbReference type="SAM" id="MobiDB-lite"/>
    </source>
</evidence>
<keyword evidence="2" id="KW-0472">Membrane</keyword>
<organism evidence="3 4">
    <name type="scientific">Streptodolium elevatio</name>
    <dbReference type="NCBI Taxonomy" id="3157996"/>
    <lineage>
        <taxon>Bacteria</taxon>
        <taxon>Bacillati</taxon>
        <taxon>Actinomycetota</taxon>
        <taxon>Actinomycetes</taxon>
        <taxon>Kitasatosporales</taxon>
        <taxon>Streptomycetaceae</taxon>
        <taxon>Streptodolium</taxon>
    </lineage>
</organism>
<evidence type="ECO:0000256" key="2">
    <source>
        <dbReference type="SAM" id="Phobius"/>
    </source>
</evidence>
<accession>A0ABV3DUF5</accession>
<keyword evidence="4" id="KW-1185">Reference proteome</keyword>
<reference evidence="3 4" key="1">
    <citation type="submission" date="2024-06" db="EMBL/GenBank/DDBJ databases">
        <title>The Natural Products Discovery Center: Release of the First 8490 Sequenced Strains for Exploring Actinobacteria Biosynthetic Diversity.</title>
        <authorList>
            <person name="Kalkreuter E."/>
            <person name="Kautsar S.A."/>
            <person name="Yang D."/>
            <person name="Bader C.D."/>
            <person name="Teijaro C.N."/>
            <person name="Fluegel L."/>
            <person name="Davis C.M."/>
            <person name="Simpson J.R."/>
            <person name="Lauterbach L."/>
            <person name="Steele A.D."/>
            <person name="Gui C."/>
            <person name="Meng S."/>
            <person name="Li G."/>
            <person name="Viehrig K."/>
            <person name="Ye F."/>
            <person name="Su P."/>
            <person name="Kiefer A.F."/>
            <person name="Nichols A."/>
            <person name="Cepeda A.J."/>
            <person name="Yan W."/>
            <person name="Fan B."/>
            <person name="Jiang Y."/>
            <person name="Adhikari A."/>
            <person name="Zheng C.-J."/>
            <person name="Schuster L."/>
            <person name="Cowan T.M."/>
            <person name="Smanski M.J."/>
            <person name="Chevrette M.G."/>
            <person name="De Carvalho L.P.S."/>
            <person name="Shen B."/>
        </authorList>
    </citation>
    <scope>NUCLEOTIDE SEQUENCE [LARGE SCALE GENOMIC DNA]</scope>
    <source>
        <strain evidence="3 4">NPDC048946</strain>
    </source>
</reference>
<keyword evidence="2" id="KW-0812">Transmembrane</keyword>
<protein>
    <submittedName>
        <fullName evidence="3">Uncharacterized protein</fullName>
    </submittedName>
</protein>
<comment type="caution">
    <text evidence="3">The sequence shown here is derived from an EMBL/GenBank/DDBJ whole genome shotgun (WGS) entry which is preliminary data.</text>
</comment>
<dbReference type="RefSeq" id="WP_358362622.1">
    <property type="nucleotide sequence ID" value="NZ_JBEZFP010000143.1"/>
</dbReference>
<gene>
    <name evidence="3" type="ORF">AB0C36_35925</name>
</gene>
<evidence type="ECO:0000313" key="4">
    <source>
        <dbReference type="Proteomes" id="UP001551482"/>
    </source>
</evidence>
<sequence>MYGDPGNPNRPPPPPSPPPVRAQPYPSLPSPGPPPRQRYGGHGRFRGDLSYGRAALRWPASAARALRSAAFPVLWLLSFAVLAAVAVAVVFLLTP</sequence>
<proteinExistence type="predicted"/>
<keyword evidence="2" id="KW-1133">Transmembrane helix</keyword>
<feature type="transmembrane region" description="Helical" evidence="2">
    <location>
        <begin position="73"/>
        <end position="93"/>
    </location>
</feature>
<feature type="compositionally biased region" description="Pro residues" evidence="1">
    <location>
        <begin position="8"/>
        <end position="36"/>
    </location>
</feature>
<name>A0ABV3DUF5_9ACTN</name>
<evidence type="ECO:0000313" key="3">
    <source>
        <dbReference type="EMBL" id="MEU8138877.1"/>
    </source>
</evidence>
<dbReference type="EMBL" id="JBEZFP010000143">
    <property type="protein sequence ID" value="MEU8138877.1"/>
    <property type="molecule type" value="Genomic_DNA"/>
</dbReference>
<dbReference type="Proteomes" id="UP001551482">
    <property type="component" value="Unassembled WGS sequence"/>
</dbReference>